<evidence type="ECO:0000259" key="2">
    <source>
        <dbReference type="Pfam" id="PF03050"/>
    </source>
</evidence>
<evidence type="ECO:0000256" key="1">
    <source>
        <dbReference type="SAM" id="MobiDB-lite"/>
    </source>
</evidence>
<keyword evidence="4" id="KW-1185">Reference proteome</keyword>
<accession>M9M5P4</accession>
<dbReference type="EMBL" id="BALG01000510">
    <property type="protein sequence ID" value="GAC44469.1"/>
    <property type="molecule type" value="Genomic_DNA"/>
</dbReference>
<feature type="domain" description="Transposase IS66 central" evidence="2">
    <location>
        <begin position="1"/>
        <end position="25"/>
    </location>
</feature>
<protein>
    <submittedName>
        <fullName evidence="3">Transposase and inactivated derivative</fullName>
    </submittedName>
</protein>
<sequence length="25" mass="2929">MKDGRLELDNNRGERSIKPFVIGRK</sequence>
<feature type="region of interest" description="Disordered" evidence="1">
    <location>
        <begin position="1"/>
        <end position="25"/>
    </location>
</feature>
<evidence type="ECO:0000313" key="3">
    <source>
        <dbReference type="EMBL" id="GAC44469.1"/>
    </source>
</evidence>
<dbReference type="Proteomes" id="UP000029453">
    <property type="component" value="Unassembled WGS sequence"/>
</dbReference>
<name>M9M5P4_PAEPP</name>
<organism evidence="3 4">
    <name type="scientific">Paenibacillus popilliae ATCC 14706</name>
    <dbReference type="NCBI Taxonomy" id="1212764"/>
    <lineage>
        <taxon>Bacteria</taxon>
        <taxon>Bacillati</taxon>
        <taxon>Bacillota</taxon>
        <taxon>Bacilli</taxon>
        <taxon>Bacillales</taxon>
        <taxon>Paenibacillaceae</taxon>
        <taxon>Paenibacillus</taxon>
    </lineage>
</organism>
<gene>
    <name evidence="3" type="ORF">PPOP_3875</name>
</gene>
<dbReference type="InterPro" id="IPR004291">
    <property type="entry name" value="Transposase_IS66_central"/>
</dbReference>
<proteinExistence type="predicted"/>
<dbReference type="Pfam" id="PF03050">
    <property type="entry name" value="DDE_Tnp_IS66"/>
    <property type="match status" value="1"/>
</dbReference>
<comment type="caution">
    <text evidence="3">The sequence shown here is derived from an EMBL/GenBank/DDBJ whole genome shotgun (WGS) entry which is preliminary data.</text>
</comment>
<reference evidence="3 4" key="1">
    <citation type="submission" date="2012-10" db="EMBL/GenBank/DDBJ databases">
        <title>Draft Genome Sequence of Paenibacillus popilliae ATCC 14706T.</title>
        <authorList>
            <person name="Iiyama K."/>
            <person name="Mori K."/>
            <person name="Mon H."/>
            <person name="Chieda Y."/>
            <person name="Lee J.M."/>
            <person name="Kusakabe T."/>
            <person name="Tashiro K."/>
            <person name="Asano S."/>
            <person name="Yasunaga-Aoki C."/>
            <person name="Shimizu S."/>
        </authorList>
    </citation>
    <scope>NUCLEOTIDE SEQUENCE [LARGE SCALE GENOMIC DNA]</scope>
    <source>
        <strain evidence="3 4">ATCC 14706</strain>
    </source>
</reference>
<evidence type="ECO:0000313" key="4">
    <source>
        <dbReference type="Proteomes" id="UP000029453"/>
    </source>
</evidence>
<feature type="non-terminal residue" evidence="3">
    <location>
        <position position="25"/>
    </location>
</feature>
<feature type="compositionally biased region" description="Basic and acidic residues" evidence="1">
    <location>
        <begin position="1"/>
        <end position="17"/>
    </location>
</feature>
<dbReference type="AlphaFoldDB" id="M9M5P4"/>